<dbReference type="PANTHER" id="PTHR42756:SF1">
    <property type="entry name" value="TRANSCRIPTIONAL REPRESSOR OF EMRAB OPERON"/>
    <property type="match status" value="1"/>
</dbReference>
<keyword evidence="4" id="KW-0175">Coiled coil</keyword>
<gene>
    <name evidence="6" type="ORF">BTN85_0188</name>
</gene>
<evidence type="ECO:0000313" key="7">
    <source>
        <dbReference type="Proteomes" id="UP000185744"/>
    </source>
</evidence>
<dbReference type="InterPro" id="IPR036388">
    <property type="entry name" value="WH-like_DNA-bd_sf"/>
</dbReference>
<comment type="caution">
    <text evidence="6">The sequence shown here is derived from an EMBL/GenBank/DDBJ whole genome shotgun (WGS) entry which is preliminary data.</text>
</comment>
<proteinExistence type="predicted"/>
<dbReference type="STRING" id="1903181.BTN85_0188"/>
<organism evidence="6 7">
    <name type="scientific">Methanohalarchaeum thermophilum</name>
    <dbReference type="NCBI Taxonomy" id="1903181"/>
    <lineage>
        <taxon>Archaea</taxon>
        <taxon>Methanobacteriati</taxon>
        <taxon>Methanobacteriota</taxon>
        <taxon>Methanonatronarchaeia</taxon>
        <taxon>Methanonatronarchaeales</taxon>
        <taxon>Methanonatronarchaeaceae</taxon>
        <taxon>Candidatus Methanohalarchaeum</taxon>
    </lineage>
</organism>
<dbReference type="Proteomes" id="UP000185744">
    <property type="component" value="Unassembled WGS sequence"/>
</dbReference>
<reference evidence="6" key="1">
    <citation type="submission" date="2016-12" db="EMBL/GenBank/DDBJ databases">
        <title>Discovery of methanogenic haloarchaea.</title>
        <authorList>
            <person name="Sorokin D.Y."/>
            <person name="Makarova K.S."/>
            <person name="Abbas B."/>
            <person name="Ferrer M."/>
            <person name="Golyshin P.N."/>
        </authorList>
    </citation>
    <scope>NUCLEOTIDE SEQUENCE [LARGE SCALE GENOMIC DNA]</scope>
    <source>
        <strain evidence="6">HMET1</strain>
    </source>
</reference>
<dbReference type="PROSITE" id="PS50995">
    <property type="entry name" value="HTH_MARR_2"/>
    <property type="match status" value="1"/>
</dbReference>
<keyword evidence="7" id="KW-1185">Reference proteome</keyword>
<evidence type="ECO:0000256" key="1">
    <source>
        <dbReference type="ARBA" id="ARBA00023015"/>
    </source>
</evidence>
<keyword evidence="2" id="KW-0238">DNA-binding</keyword>
<dbReference type="SMART" id="SM00347">
    <property type="entry name" value="HTH_MARR"/>
    <property type="match status" value="1"/>
</dbReference>
<evidence type="ECO:0000256" key="4">
    <source>
        <dbReference type="SAM" id="Coils"/>
    </source>
</evidence>
<evidence type="ECO:0000313" key="6">
    <source>
        <dbReference type="EMBL" id="OKY77720.1"/>
    </source>
</evidence>
<accession>A0A1Q6DTL8</accession>
<dbReference type="PANTHER" id="PTHR42756">
    <property type="entry name" value="TRANSCRIPTIONAL REGULATOR, MARR"/>
    <property type="match status" value="1"/>
</dbReference>
<dbReference type="InterPro" id="IPR036390">
    <property type="entry name" value="WH_DNA-bd_sf"/>
</dbReference>
<evidence type="ECO:0000256" key="3">
    <source>
        <dbReference type="ARBA" id="ARBA00023163"/>
    </source>
</evidence>
<evidence type="ECO:0000256" key="2">
    <source>
        <dbReference type="ARBA" id="ARBA00023125"/>
    </source>
</evidence>
<dbReference type="EMBL" id="MSDW01000001">
    <property type="protein sequence ID" value="OKY77720.1"/>
    <property type="molecule type" value="Genomic_DNA"/>
</dbReference>
<dbReference type="InterPro" id="IPR000835">
    <property type="entry name" value="HTH_MarR-typ"/>
</dbReference>
<sequence>MNKNEHLLELFKKINKKLMREIREQTKPLNLTRGELPVLVKLLKEGDGLTQKNLKEKLLISKSTLSKTIDRLEKKNYIRKKKKPEDKRATLIYLTQESEEIKESLKEINTEIEKAISKGFSKNEKKELIGYLNRLNSNLEDNNPNQDIKRD</sequence>
<dbReference type="SUPFAM" id="SSF46785">
    <property type="entry name" value="Winged helix' DNA-binding domain"/>
    <property type="match status" value="1"/>
</dbReference>
<dbReference type="InParanoid" id="A0A1Q6DTL8"/>
<keyword evidence="3" id="KW-0804">Transcription</keyword>
<dbReference type="Gene3D" id="1.10.10.10">
    <property type="entry name" value="Winged helix-like DNA-binding domain superfamily/Winged helix DNA-binding domain"/>
    <property type="match status" value="1"/>
</dbReference>
<feature type="domain" description="HTH marR-type" evidence="5">
    <location>
        <begin position="4"/>
        <end position="137"/>
    </location>
</feature>
<dbReference type="GO" id="GO:0003700">
    <property type="term" value="F:DNA-binding transcription factor activity"/>
    <property type="evidence" value="ECO:0007669"/>
    <property type="project" value="InterPro"/>
</dbReference>
<dbReference type="AlphaFoldDB" id="A0A1Q6DTL8"/>
<evidence type="ECO:0000259" key="5">
    <source>
        <dbReference type="PROSITE" id="PS50995"/>
    </source>
</evidence>
<dbReference type="PRINTS" id="PR00598">
    <property type="entry name" value="HTHMARR"/>
</dbReference>
<keyword evidence="1" id="KW-0805">Transcription regulation</keyword>
<dbReference type="GO" id="GO:0003677">
    <property type="term" value="F:DNA binding"/>
    <property type="evidence" value="ECO:0007669"/>
    <property type="project" value="UniProtKB-KW"/>
</dbReference>
<feature type="coiled-coil region" evidence="4">
    <location>
        <begin position="55"/>
        <end position="118"/>
    </location>
</feature>
<dbReference type="Pfam" id="PF01047">
    <property type="entry name" value="MarR"/>
    <property type="match status" value="1"/>
</dbReference>
<protein>
    <submittedName>
        <fullName evidence="6">Transcriptional regulator, MarR family</fullName>
    </submittedName>
</protein>
<name>A0A1Q6DTL8_METT1</name>